<dbReference type="EMBL" id="OV725079">
    <property type="protein sequence ID" value="CAH1396724.1"/>
    <property type="molecule type" value="Genomic_DNA"/>
</dbReference>
<proteinExistence type="predicted"/>
<protein>
    <recommendedName>
        <fullName evidence="4">Programmed cell death protein 7</fullName>
    </recommendedName>
</protein>
<organism evidence="2 3">
    <name type="scientific">Nezara viridula</name>
    <name type="common">Southern green stink bug</name>
    <name type="synonym">Cimex viridulus</name>
    <dbReference type="NCBI Taxonomy" id="85310"/>
    <lineage>
        <taxon>Eukaryota</taxon>
        <taxon>Metazoa</taxon>
        <taxon>Ecdysozoa</taxon>
        <taxon>Arthropoda</taxon>
        <taxon>Hexapoda</taxon>
        <taxon>Insecta</taxon>
        <taxon>Pterygota</taxon>
        <taxon>Neoptera</taxon>
        <taxon>Paraneoptera</taxon>
        <taxon>Hemiptera</taxon>
        <taxon>Heteroptera</taxon>
        <taxon>Panheteroptera</taxon>
        <taxon>Pentatomomorpha</taxon>
        <taxon>Pentatomoidea</taxon>
        <taxon>Pentatomidae</taxon>
        <taxon>Pentatominae</taxon>
        <taxon>Nezara</taxon>
    </lineage>
</organism>
<dbReference type="PANTHER" id="PTHR48190">
    <property type="entry name" value="PROGRAMMED CELL DEATH PROTEIN 7"/>
    <property type="match status" value="1"/>
</dbReference>
<sequence length="418" mass="48748">MAFWHNFNLASQQMVTDNNNHITYSALLPPLPPRLPVMNVPPINVPPPPLPPPLNMGFHCQPFSIPPPINTSVPPPNILYPPVPGVLVGISDSSEENLIEDDFERLKDKLNRTYGQVSLPSKGLSKLMISTLKQNLIRWFHLLRKLEGQTNCLQITFKSLPEEEWIRRCKEIENIKVELSAIMTSLDNPESLKEMLKIVNLRRKKLKYKKKRRKEWQEQKKEAKLNAEREHRRIDLWLEKMKWEVSKVKREEDIKREADMVLSDVTLKKAEAKRMLNLLNGLAKLRAARINNSQEQSMKKTGSDVFNKIIERLKKMWLEQIKGYNMEEQGLKVMLEHAEEERMSVEVAEFRRNLKSWSRCIFGSSNAGLPQSLEEFIQIRHDWDKFIRTEDTLMASSIPIGWVFPSEPSSEEWNKLLI</sequence>
<gene>
    <name evidence="2" type="ORF">NEZAVI_LOCUS6738</name>
</gene>
<dbReference type="Pfam" id="PF16021">
    <property type="entry name" value="PDCD7"/>
    <property type="match status" value="1"/>
</dbReference>
<dbReference type="OrthoDB" id="296187at2759"/>
<evidence type="ECO:0000313" key="3">
    <source>
        <dbReference type="Proteomes" id="UP001152798"/>
    </source>
</evidence>
<evidence type="ECO:0000313" key="2">
    <source>
        <dbReference type="EMBL" id="CAH1396724.1"/>
    </source>
</evidence>
<reference evidence="2" key="1">
    <citation type="submission" date="2022-01" db="EMBL/GenBank/DDBJ databases">
        <authorList>
            <person name="King R."/>
        </authorList>
    </citation>
    <scope>NUCLEOTIDE SEQUENCE</scope>
</reference>
<keyword evidence="3" id="KW-1185">Reference proteome</keyword>
<evidence type="ECO:0008006" key="4">
    <source>
        <dbReference type="Google" id="ProtNLM"/>
    </source>
</evidence>
<accession>A0A9P0H7E8</accession>
<dbReference type="InterPro" id="IPR031974">
    <property type="entry name" value="PDCD7"/>
</dbReference>
<name>A0A9P0H7E8_NEZVI</name>
<dbReference type="GO" id="GO:0005689">
    <property type="term" value="C:U12-type spliceosomal complex"/>
    <property type="evidence" value="ECO:0007669"/>
    <property type="project" value="TreeGrafter"/>
</dbReference>
<dbReference type="PANTHER" id="PTHR48190:SF2">
    <property type="entry name" value="PROGRAMMED CELL DEATH PROTEIN 7"/>
    <property type="match status" value="1"/>
</dbReference>
<evidence type="ECO:0000256" key="1">
    <source>
        <dbReference type="SAM" id="Coils"/>
    </source>
</evidence>
<dbReference type="Proteomes" id="UP001152798">
    <property type="component" value="Chromosome 3"/>
</dbReference>
<keyword evidence="1" id="KW-0175">Coiled coil</keyword>
<dbReference type="InterPro" id="IPR052831">
    <property type="entry name" value="Apoptosis_promoter"/>
</dbReference>
<feature type="coiled-coil region" evidence="1">
    <location>
        <begin position="206"/>
        <end position="233"/>
    </location>
</feature>
<dbReference type="AlphaFoldDB" id="A0A9P0H7E8"/>